<comment type="caution">
    <text evidence="1">The sequence shown here is derived from an EMBL/GenBank/DDBJ whole genome shotgun (WGS) entry which is preliminary data.</text>
</comment>
<proteinExistence type="predicted"/>
<evidence type="ECO:0000313" key="1">
    <source>
        <dbReference type="EMBL" id="KAF4587277.1"/>
    </source>
</evidence>
<evidence type="ECO:0000313" key="2">
    <source>
        <dbReference type="Proteomes" id="UP000562929"/>
    </source>
</evidence>
<name>A0A8H4Q5Y5_9HYPO</name>
<reference evidence="1 2" key="1">
    <citation type="journal article" date="2020" name="G3 (Bethesda)">
        <title>Genetic Underpinnings of Host Manipulation by Ophiocordyceps as Revealed by Comparative Transcriptomics.</title>
        <authorList>
            <person name="Will I."/>
            <person name="Das B."/>
            <person name="Trinh T."/>
            <person name="Brachmann A."/>
            <person name="Ohm R.A."/>
            <person name="de Bekker C."/>
        </authorList>
    </citation>
    <scope>NUCLEOTIDE SEQUENCE [LARGE SCALE GENOMIC DNA]</scope>
    <source>
        <strain evidence="1 2">EC05</strain>
    </source>
</reference>
<dbReference type="AlphaFoldDB" id="A0A8H4Q5Y5"/>
<dbReference type="EMBL" id="JAACLJ010000004">
    <property type="protein sequence ID" value="KAF4587277.1"/>
    <property type="molecule type" value="Genomic_DNA"/>
</dbReference>
<gene>
    <name evidence="1" type="ORF">GQ602_003970</name>
</gene>
<keyword evidence="2" id="KW-1185">Reference proteome</keyword>
<protein>
    <submittedName>
        <fullName evidence="1">Uncharacterized protein</fullName>
    </submittedName>
</protein>
<organism evidence="1 2">
    <name type="scientific">Ophiocordyceps camponoti-floridani</name>
    <dbReference type="NCBI Taxonomy" id="2030778"/>
    <lineage>
        <taxon>Eukaryota</taxon>
        <taxon>Fungi</taxon>
        <taxon>Dikarya</taxon>
        <taxon>Ascomycota</taxon>
        <taxon>Pezizomycotina</taxon>
        <taxon>Sordariomycetes</taxon>
        <taxon>Hypocreomycetidae</taxon>
        <taxon>Hypocreales</taxon>
        <taxon>Ophiocordycipitaceae</taxon>
        <taxon>Ophiocordyceps</taxon>
    </lineage>
</organism>
<dbReference type="Proteomes" id="UP000562929">
    <property type="component" value="Unassembled WGS sequence"/>
</dbReference>
<accession>A0A8H4Q5Y5</accession>
<sequence length="68" mass="7789">MRRPRTVRAITTASVALSPFSLLRRFPFLLVYHIHLVDPFVLPRTLSLEPSAFRALLSISVLHPPYSF</sequence>